<dbReference type="EMBL" id="UHJL01000003">
    <property type="protein sequence ID" value="SUQ24795.1"/>
    <property type="molecule type" value="Genomic_DNA"/>
</dbReference>
<accession>A0A380S6M3</accession>
<dbReference type="Proteomes" id="UP000255423">
    <property type="component" value="Unassembled WGS sequence"/>
</dbReference>
<evidence type="ECO:0008006" key="3">
    <source>
        <dbReference type="Google" id="ProtNLM"/>
    </source>
</evidence>
<sequence>MVETVKNVLKRAMPQKVHSKVSMNRLKILVTTVNRSKADFYMDYIQSFGANMQFVFYGHGTAPREIMAALGLADSERAVIISIIGEDHVPAVLECLEEKFRTIVNGKGIAYTIPMSSVIGKSVFNFLSDNRSQVGRG</sequence>
<evidence type="ECO:0000313" key="2">
    <source>
        <dbReference type="Proteomes" id="UP000255423"/>
    </source>
</evidence>
<dbReference type="RefSeq" id="WP_041260092.1">
    <property type="nucleotide sequence ID" value="NZ_UHJL01000003.1"/>
</dbReference>
<reference evidence="1 2" key="1">
    <citation type="submission" date="2017-08" db="EMBL/GenBank/DDBJ databases">
        <authorList>
            <person name="de Groot N.N."/>
        </authorList>
    </citation>
    <scope>NUCLEOTIDE SEQUENCE [LARGE SCALE GENOMIC DNA]</scope>
    <source>
        <strain evidence="1 2">HM2</strain>
    </source>
</reference>
<name>A0A380S6M3_FIBSU</name>
<evidence type="ECO:0000313" key="1">
    <source>
        <dbReference type="EMBL" id="SUQ24795.1"/>
    </source>
</evidence>
<protein>
    <recommendedName>
        <fullName evidence="3">Nitrogen regulatory protein P-II</fullName>
    </recommendedName>
</protein>
<organism evidence="1 2">
    <name type="scientific">Fibrobacter succinogenes</name>
    <name type="common">Bacteroides succinogenes</name>
    <dbReference type="NCBI Taxonomy" id="833"/>
    <lineage>
        <taxon>Bacteria</taxon>
        <taxon>Pseudomonadati</taxon>
        <taxon>Fibrobacterota</taxon>
        <taxon>Fibrobacteria</taxon>
        <taxon>Fibrobacterales</taxon>
        <taxon>Fibrobacteraceae</taxon>
        <taxon>Fibrobacter</taxon>
    </lineage>
</organism>
<dbReference type="SUPFAM" id="SSF54913">
    <property type="entry name" value="GlnB-like"/>
    <property type="match status" value="1"/>
</dbReference>
<dbReference type="AlphaFoldDB" id="A0A380S6M3"/>
<dbReference type="InterPro" id="IPR011322">
    <property type="entry name" value="N-reg_PII-like_a/b"/>
</dbReference>
<proteinExistence type="predicted"/>
<gene>
    <name evidence="1" type="ORF">SAMN05661053_2209</name>
</gene>